<proteinExistence type="predicted"/>
<comment type="caution">
    <text evidence="2">The sequence shown here is derived from an EMBL/GenBank/DDBJ whole genome shotgun (WGS) entry which is preliminary data.</text>
</comment>
<accession>A0ABD5NTK4</accession>
<protein>
    <submittedName>
        <fullName evidence="2">GNAT family N-acetyltransferase</fullName>
        <ecNumber evidence="2">2.3.1.-</ecNumber>
    </submittedName>
</protein>
<reference evidence="2 3" key="1">
    <citation type="journal article" date="2019" name="Int. J. Syst. Evol. Microbiol.">
        <title>The Global Catalogue of Microorganisms (GCM) 10K type strain sequencing project: providing services to taxonomists for standard genome sequencing and annotation.</title>
        <authorList>
            <consortium name="The Broad Institute Genomics Platform"/>
            <consortium name="The Broad Institute Genome Sequencing Center for Infectious Disease"/>
            <person name="Wu L."/>
            <person name="Ma J."/>
        </authorList>
    </citation>
    <scope>NUCLEOTIDE SEQUENCE [LARGE SCALE GENOMIC DNA]</scope>
    <source>
        <strain evidence="2 3">IBRC-M 10256</strain>
    </source>
</reference>
<dbReference type="AlphaFoldDB" id="A0ABD5NTK4"/>
<dbReference type="PANTHER" id="PTHR36174">
    <property type="entry name" value="LIPID II:GLYCINE GLYCYLTRANSFERASE"/>
    <property type="match status" value="1"/>
</dbReference>
<dbReference type="EMBL" id="JBHSAQ010000016">
    <property type="protein sequence ID" value="MFC3960255.1"/>
    <property type="molecule type" value="Genomic_DNA"/>
</dbReference>
<keyword evidence="2" id="KW-0012">Acyltransferase</keyword>
<dbReference type="EC" id="2.3.1.-" evidence="2"/>
<feature type="domain" description="BioF2-like acetyltransferase" evidence="1">
    <location>
        <begin position="215"/>
        <end position="331"/>
    </location>
</feature>
<sequence>MIDVHRLPADDEWNAYVDRSTQSAPFHRAEFLHAIADETDAELTRLVGKNGDHPIGILPLFVDARGPLRLLFSPPPHAGIPYLGPAMMLDPNIKYRKATLRTKEFVEACLEWIDDEVDPHYVRIVTNPAYDEVRPFSWRGFDVTPRFTYELDIDRDESELLRSFSRDARTSIQDAYEPRAVADGGAVVHADSDDGIDADDGTEGADPGYAIERGGEASVERLAGQLHRRFAEQGETFPLSTDFLTRIYRDLPEGTIEAYELTVDGEPVSGRLSLTDDDRLTFWQGVPKPRSTVDLPINDLLNWHSMRRARADGCDVADLSGANVERLWDYKAKFNPDLASYAILERTATGVGPLRSLYEWWNA</sequence>
<dbReference type="InterPro" id="IPR016181">
    <property type="entry name" value="Acyl_CoA_acyltransferase"/>
</dbReference>
<dbReference type="Pfam" id="PF13480">
    <property type="entry name" value="Acetyltransf_6"/>
    <property type="match status" value="1"/>
</dbReference>
<dbReference type="InterPro" id="IPR038740">
    <property type="entry name" value="BioF2-like_GNAT_dom"/>
</dbReference>
<dbReference type="SUPFAM" id="SSF55729">
    <property type="entry name" value="Acyl-CoA N-acyltransferases (Nat)"/>
    <property type="match status" value="1"/>
</dbReference>
<keyword evidence="3" id="KW-1185">Reference proteome</keyword>
<dbReference type="InterPro" id="IPR050644">
    <property type="entry name" value="PG_Glycine_Bridge_Synth"/>
</dbReference>
<dbReference type="Proteomes" id="UP001595846">
    <property type="component" value="Unassembled WGS sequence"/>
</dbReference>
<dbReference type="Gene3D" id="3.40.630.30">
    <property type="match status" value="1"/>
</dbReference>
<evidence type="ECO:0000259" key="1">
    <source>
        <dbReference type="Pfam" id="PF13480"/>
    </source>
</evidence>
<dbReference type="GO" id="GO:0016746">
    <property type="term" value="F:acyltransferase activity"/>
    <property type="evidence" value="ECO:0007669"/>
    <property type="project" value="UniProtKB-KW"/>
</dbReference>
<gene>
    <name evidence="2" type="ORF">ACFOUR_18020</name>
</gene>
<keyword evidence="2" id="KW-0808">Transferase</keyword>
<evidence type="ECO:0000313" key="3">
    <source>
        <dbReference type="Proteomes" id="UP001595846"/>
    </source>
</evidence>
<evidence type="ECO:0000313" key="2">
    <source>
        <dbReference type="EMBL" id="MFC3960255.1"/>
    </source>
</evidence>
<organism evidence="2 3">
    <name type="scientific">Halovivax cerinus</name>
    <dbReference type="NCBI Taxonomy" id="1487865"/>
    <lineage>
        <taxon>Archaea</taxon>
        <taxon>Methanobacteriati</taxon>
        <taxon>Methanobacteriota</taxon>
        <taxon>Stenosarchaea group</taxon>
        <taxon>Halobacteria</taxon>
        <taxon>Halobacteriales</taxon>
        <taxon>Natrialbaceae</taxon>
        <taxon>Halovivax</taxon>
    </lineage>
</organism>
<dbReference type="GeneID" id="73901625"/>
<dbReference type="RefSeq" id="WP_256532533.1">
    <property type="nucleotide sequence ID" value="NZ_CP101824.1"/>
</dbReference>
<dbReference type="PANTHER" id="PTHR36174:SF1">
    <property type="entry name" value="LIPID II:GLYCINE GLYCYLTRANSFERASE"/>
    <property type="match status" value="1"/>
</dbReference>
<name>A0ABD5NTK4_9EURY</name>